<dbReference type="EMBL" id="AGNL01041401">
    <property type="protein sequence ID" value="EJK51587.1"/>
    <property type="molecule type" value="Genomic_DNA"/>
</dbReference>
<dbReference type="InterPro" id="IPR014729">
    <property type="entry name" value="Rossmann-like_a/b/a_fold"/>
</dbReference>
<dbReference type="PANTHER" id="PTHR23090:SF9">
    <property type="entry name" value="GLUTAMINE-DEPENDENT NAD(+) SYNTHETASE"/>
    <property type="match status" value="1"/>
</dbReference>
<dbReference type="UniPathway" id="UPA00253">
    <property type="reaction ID" value="UER00334"/>
</dbReference>
<comment type="caution">
    <text evidence="9">The sequence shown here is derived from an EMBL/GenBank/DDBJ whole genome shotgun (WGS) entry which is preliminary data.</text>
</comment>
<dbReference type="InterPro" id="IPR003694">
    <property type="entry name" value="NAD_synthase"/>
</dbReference>
<dbReference type="InterPro" id="IPR022310">
    <property type="entry name" value="NAD/GMP_synthase"/>
</dbReference>
<evidence type="ECO:0000313" key="10">
    <source>
        <dbReference type="Proteomes" id="UP000266841"/>
    </source>
</evidence>
<dbReference type="FunFam" id="3.40.50.620:FF:000036">
    <property type="entry name" value="Glutamine-dependent NAD(+) synthetase"/>
    <property type="match status" value="1"/>
</dbReference>
<evidence type="ECO:0000256" key="2">
    <source>
        <dbReference type="ARBA" id="ARBA00007145"/>
    </source>
</evidence>
<dbReference type="OMA" id="LYVVNWP"/>
<dbReference type="InterPro" id="IPR036526">
    <property type="entry name" value="C-N_Hydrolase_sf"/>
</dbReference>
<evidence type="ECO:0000256" key="6">
    <source>
        <dbReference type="ARBA" id="ARBA00023027"/>
    </source>
</evidence>
<protein>
    <recommendedName>
        <fullName evidence="7">Glutamine-dependent NAD(+) synthetase</fullName>
        <ecNumber evidence="7">6.3.5.1</ecNumber>
    </recommendedName>
    <alternativeName>
        <fullName evidence="7">NAD(+) synthase [glutamine-hydrolyzing]</fullName>
    </alternativeName>
</protein>
<dbReference type="AlphaFoldDB" id="K0RY16"/>
<comment type="similarity">
    <text evidence="2 7">In the C-terminal section; belongs to the NAD synthetase family.</text>
</comment>
<dbReference type="Pfam" id="PF02540">
    <property type="entry name" value="NAD_synthase"/>
    <property type="match status" value="1"/>
</dbReference>
<dbReference type="Gene3D" id="3.40.50.620">
    <property type="entry name" value="HUPs"/>
    <property type="match status" value="1"/>
</dbReference>
<dbReference type="PIRSF" id="PIRSF006630">
    <property type="entry name" value="NADS_GAT"/>
    <property type="match status" value="1"/>
</dbReference>
<dbReference type="InterPro" id="IPR014445">
    <property type="entry name" value="Gln-dep_NAD_synthase"/>
</dbReference>
<reference evidence="9 10" key="1">
    <citation type="journal article" date="2012" name="Genome Biol.">
        <title>Genome and low-iron response of an oceanic diatom adapted to chronic iron limitation.</title>
        <authorList>
            <person name="Lommer M."/>
            <person name="Specht M."/>
            <person name="Roy A.S."/>
            <person name="Kraemer L."/>
            <person name="Andreson R."/>
            <person name="Gutowska M.A."/>
            <person name="Wolf J."/>
            <person name="Bergner S.V."/>
            <person name="Schilhabel M.B."/>
            <person name="Klostermeier U.C."/>
            <person name="Beiko R.G."/>
            <person name="Rosenstiel P."/>
            <person name="Hippler M."/>
            <person name="Laroche J."/>
        </authorList>
    </citation>
    <scope>NUCLEOTIDE SEQUENCE [LARGE SCALE GENOMIC DNA]</scope>
    <source>
        <strain evidence="9 10">CCMP1005</strain>
    </source>
</reference>
<keyword evidence="5 7" id="KW-0067">ATP-binding</keyword>
<evidence type="ECO:0000256" key="5">
    <source>
        <dbReference type="ARBA" id="ARBA00022840"/>
    </source>
</evidence>
<keyword evidence="6 7" id="KW-0520">NAD</keyword>
<dbReference type="PANTHER" id="PTHR23090">
    <property type="entry name" value="NH 3 /GLUTAMINE-DEPENDENT NAD + SYNTHETASE"/>
    <property type="match status" value="1"/>
</dbReference>
<dbReference type="GO" id="GO:0003952">
    <property type="term" value="F:NAD+ synthase (glutamine-hydrolyzing) activity"/>
    <property type="evidence" value="ECO:0007669"/>
    <property type="project" value="UniProtKB-UniRule"/>
</dbReference>
<comment type="catalytic activity">
    <reaction evidence="7">
        <text>deamido-NAD(+) + L-glutamine + ATP + H2O = L-glutamate + AMP + diphosphate + NAD(+) + H(+)</text>
        <dbReference type="Rhea" id="RHEA:24384"/>
        <dbReference type="ChEBI" id="CHEBI:15377"/>
        <dbReference type="ChEBI" id="CHEBI:15378"/>
        <dbReference type="ChEBI" id="CHEBI:29985"/>
        <dbReference type="ChEBI" id="CHEBI:30616"/>
        <dbReference type="ChEBI" id="CHEBI:33019"/>
        <dbReference type="ChEBI" id="CHEBI:57540"/>
        <dbReference type="ChEBI" id="CHEBI:58359"/>
        <dbReference type="ChEBI" id="CHEBI:58437"/>
        <dbReference type="ChEBI" id="CHEBI:456215"/>
        <dbReference type="EC" id="6.3.5.1"/>
    </reaction>
</comment>
<dbReference type="GO" id="GO:0005737">
    <property type="term" value="C:cytoplasm"/>
    <property type="evidence" value="ECO:0007669"/>
    <property type="project" value="InterPro"/>
</dbReference>
<dbReference type="SUPFAM" id="SSF52402">
    <property type="entry name" value="Adenine nucleotide alpha hydrolases-like"/>
    <property type="match status" value="1"/>
</dbReference>
<sequence length="549" mass="60895">MRLVSRVYTYARALRGVEIIGNGSGSHHELRKLSTRMELMISATRKCGGVYLYSNQRGCDGGRTYYDGCAMIVVNGRIVAQAPQFDVHEVHVISATIDLDDVRSYRACNPAFGIQAARMATDEGGAGRHGLSCNDIELGQSSTNNSRPKVSSEDLELRIASPEEECCLGPACWMWDFLRRSGAAGSFYPTLRGWMIASTDNEQTKSNTLCFLPLGGADSSSVAAIVAVMCILVTKAARENPEGDEMASYVLHTTFMGTENSSSVTNSRAKRLGDAIGSYHLSIKIDVMVTAVLQVFHLTTGRMPRFSSRGGTITEDLALQNIQARLRMVTAYLMAQLLPWVRGRSGFLLVLGSANVDEGLRGYMTKYDCSSADLNPIGSISKGDLKRMLVFLSKEYPGFDVLSEIANAPPTAELRPIDQATATPEAGHSQTDEEDMGMSYEELGYFGRLRKISRYGPVSMFKKLLMTWNHLAPSEVAEKVKRFFYYYSVNRHKMTTITPSYHAEAYSPDDNRFDLRQFLYNTKWTRQFASIDKLAAQYTTEDDNKDKAD</sequence>
<feature type="domain" description="CN hydrolase" evidence="8">
    <location>
        <begin position="1"/>
        <end position="99"/>
    </location>
</feature>
<dbReference type="OrthoDB" id="2020662at2759"/>
<evidence type="ECO:0000256" key="7">
    <source>
        <dbReference type="PIRNR" id="PIRNR006630"/>
    </source>
</evidence>
<name>K0RY16_THAOC</name>
<dbReference type="eggNOG" id="KOG2303">
    <property type="taxonomic scope" value="Eukaryota"/>
</dbReference>
<organism evidence="9 10">
    <name type="scientific">Thalassiosira oceanica</name>
    <name type="common">Marine diatom</name>
    <dbReference type="NCBI Taxonomy" id="159749"/>
    <lineage>
        <taxon>Eukaryota</taxon>
        <taxon>Sar</taxon>
        <taxon>Stramenopiles</taxon>
        <taxon>Ochrophyta</taxon>
        <taxon>Bacillariophyta</taxon>
        <taxon>Coscinodiscophyceae</taxon>
        <taxon>Thalassiosirophycidae</taxon>
        <taxon>Thalassiosirales</taxon>
        <taxon>Thalassiosiraceae</taxon>
        <taxon>Thalassiosira</taxon>
    </lineage>
</organism>
<comment type="pathway">
    <text evidence="1 7">Cofactor biosynthesis; NAD(+) biosynthesis; NAD(+) from deamido-NAD(+) (L-Gln route): step 1/1.</text>
</comment>
<evidence type="ECO:0000256" key="1">
    <source>
        <dbReference type="ARBA" id="ARBA00005188"/>
    </source>
</evidence>
<dbReference type="PROSITE" id="PS50263">
    <property type="entry name" value="CN_HYDROLASE"/>
    <property type="match status" value="1"/>
</dbReference>
<dbReference type="CDD" id="cd00553">
    <property type="entry name" value="NAD_synthase"/>
    <property type="match status" value="1"/>
</dbReference>
<dbReference type="SUPFAM" id="SSF56317">
    <property type="entry name" value="Carbon-nitrogen hydrolase"/>
    <property type="match status" value="1"/>
</dbReference>
<dbReference type="Proteomes" id="UP000266841">
    <property type="component" value="Unassembled WGS sequence"/>
</dbReference>
<evidence type="ECO:0000313" key="9">
    <source>
        <dbReference type="EMBL" id="EJK51587.1"/>
    </source>
</evidence>
<dbReference type="InterPro" id="IPR003010">
    <property type="entry name" value="C-N_Hydrolase"/>
</dbReference>
<dbReference type="GO" id="GO:0009435">
    <property type="term" value="P:NAD+ biosynthetic process"/>
    <property type="evidence" value="ECO:0007669"/>
    <property type="project" value="UniProtKB-UniRule"/>
</dbReference>
<evidence type="ECO:0000256" key="3">
    <source>
        <dbReference type="ARBA" id="ARBA00022598"/>
    </source>
</evidence>
<dbReference type="GO" id="GO:0005524">
    <property type="term" value="F:ATP binding"/>
    <property type="evidence" value="ECO:0007669"/>
    <property type="project" value="UniProtKB-UniRule"/>
</dbReference>
<evidence type="ECO:0000256" key="4">
    <source>
        <dbReference type="ARBA" id="ARBA00022741"/>
    </source>
</evidence>
<gene>
    <name evidence="9" type="ORF">THAOC_29230</name>
</gene>
<evidence type="ECO:0000259" key="8">
    <source>
        <dbReference type="PROSITE" id="PS50263"/>
    </source>
</evidence>
<keyword evidence="10" id="KW-1185">Reference proteome</keyword>
<dbReference type="GO" id="GO:0004359">
    <property type="term" value="F:glutaminase activity"/>
    <property type="evidence" value="ECO:0007669"/>
    <property type="project" value="InterPro"/>
</dbReference>
<dbReference type="Gene3D" id="3.60.110.10">
    <property type="entry name" value="Carbon-nitrogen hydrolase"/>
    <property type="match status" value="1"/>
</dbReference>
<keyword evidence="4 7" id="KW-0547">Nucleotide-binding</keyword>
<keyword evidence="3 7" id="KW-0436">Ligase</keyword>
<dbReference type="EC" id="6.3.5.1" evidence="7"/>
<accession>K0RY16</accession>
<proteinExistence type="inferred from homology"/>
<dbReference type="Pfam" id="PF00795">
    <property type="entry name" value="CN_hydrolase"/>
    <property type="match status" value="1"/>
</dbReference>